<dbReference type="Proteomes" id="UP000503482">
    <property type="component" value="Chromosome"/>
</dbReference>
<keyword evidence="2" id="KW-1185">Reference proteome</keyword>
<evidence type="ECO:0000313" key="1">
    <source>
        <dbReference type="EMBL" id="QKF67045.1"/>
    </source>
</evidence>
<evidence type="ECO:0000313" key="2">
    <source>
        <dbReference type="Proteomes" id="UP000503482"/>
    </source>
</evidence>
<dbReference type="RefSeq" id="WP_128358524.1">
    <property type="nucleotide sequence ID" value="NZ_CP053840.1"/>
</dbReference>
<proteinExistence type="predicted"/>
<gene>
    <name evidence="1" type="ORF">AVENP_1493</name>
</gene>
<reference evidence="1 2" key="1">
    <citation type="submission" date="2020-05" db="EMBL/GenBank/DDBJ databases">
        <title>Complete genome sequencing of Campylobacter and Arcobacter type strains.</title>
        <authorList>
            <person name="Miller W.G."/>
            <person name="Yee E."/>
        </authorList>
    </citation>
    <scope>NUCLEOTIDE SEQUENCE [LARGE SCALE GENOMIC DNA]</scope>
    <source>
        <strain evidence="1 2">LMG 26156</strain>
    </source>
</reference>
<dbReference type="AlphaFoldDB" id="A0AAE7E3N8"/>
<organism evidence="1 2">
    <name type="scientific">Arcobacter venerupis</name>
    <dbReference type="NCBI Taxonomy" id="1054033"/>
    <lineage>
        <taxon>Bacteria</taxon>
        <taxon>Pseudomonadati</taxon>
        <taxon>Campylobacterota</taxon>
        <taxon>Epsilonproteobacteria</taxon>
        <taxon>Campylobacterales</taxon>
        <taxon>Arcobacteraceae</taxon>
        <taxon>Arcobacter</taxon>
    </lineage>
</organism>
<accession>A0AAE7E3N8</accession>
<dbReference type="EMBL" id="CP053840">
    <property type="protein sequence ID" value="QKF67045.1"/>
    <property type="molecule type" value="Genomic_DNA"/>
</dbReference>
<name>A0AAE7E3N8_9BACT</name>
<protein>
    <submittedName>
        <fullName evidence="1">Uncharacterized protein</fullName>
    </submittedName>
</protein>
<sequence>MEIIEKGFVVKYEVFQVGFIKPGGAGEFSGRPYTASLKFRASNLFSDENEEFGQVDKEELVEFRIPCDSNAQVAELNKLFRNLKDNGVVINLDGNLPNKNDNSEFLKVTVLNTPEQLMQKYHDLMKTENINKEKEIKTPVK</sequence>
<dbReference type="KEGG" id="avp:AVENP_1493"/>